<evidence type="ECO:0000256" key="1">
    <source>
        <dbReference type="SAM" id="MobiDB-lite"/>
    </source>
</evidence>
<proteinExistence type="predicted"/>
<dbReference type="Gene3D" id="1.10.260.40">
    <property type="entry name" value="lambda repressor-like DNA-binding domains"/>
    <property type="match status" value="1"/>
</dbReference>
<gene>
    <name evidence="3" type="ORF">GCM10009601_52020</name>
</gene>
<protein>
    <recommendedName>
        <fullName evidence="2">HTH cro/C1-type domain-containing protein</fullName>
    </recommendedName>
</protein>
<sequence>MTDDKRRPRPAAQYGPTGETLRLNLKRLRERERLTYVELSNRLSAIGRPIPVLGLRRIERGERRVDVDDLMALCEVLDVSPAALLLPPAEDADQPVQLTPSKSVPWQAAWRWAHGEQPAFTPGGDDDPRGDRDWPERRRRFLQENQPYRDADHLREIARYIAARIDGPWHLELDSTSADERGALVMPMREPPLPLEA</sequence>
<dbReference type="Pfam" id="PF13560">
    <property type="entry name" value="HTH_31"/>
    <property type="match status" value="1"/>
</dbReference>
<dbReference type="InterPro" id="IPR010982">
    <property type="entry name" value="Lambda_DNA-bd_dom_sf"/>
</dbReference>
<keyword evidence="4" id="KW-1185">Reference proteome</keyword>
<feature type="region of interest" description="Disordered" evidence="1">
    <location>
        <begin position="1"/>
        <end position="20"/>
    </location>
</feature>
<accession>A0ABP4JY83</accession>
<evidence type="ECO:0000313" key="4">
    <source>
        <dbReference type="Proteomes" id="UP001500973"/>
    </source>
</evidence>
<evidence type="ECO:0000259" key="2">
    <source>
        <dbReference type="PROSITE" id="PS50943"/>
    </source>
</evidence>
<dbReference type="SUPFAM" id="SSF47413">
    <property type="entry name" value="lambda repressor-like DNA-binding domains"/>
    <property type="match status" value="1"/>
</dbReference>
<dbReference type="InterPro" id="IPR001387">
    <property type="entry name" value="Cro/C1-type_HTH"/>
</dbReference>
<dbReference type="RefSeq" id="WP_344015596.1">
    <property type="nucleotide sequence ID" value="NZ_BAAAIZ010000090.1"/>
</dbReference>
<evidence type="ECO:0000313" key="3">
    <source>
        <dbReference type="EMBL" id="GAA1431942.1"/>
    </source>
</evidence>
<dbReference type="Proteomes" id="UP001500973">
    <property type="component" value="Unassembled WGS sequence"/>
</dbReference>
<comment type="caution">
    <text evidence="3">The sequence shown here is derived from an EMBL/GenBank/DDBJ whole genome shotgun (WGS) entry which is preliminary data.</text>
</comment>
<dbReference type="SMART" id="SM00530">
    <property type="entry name" value="HTH_XRE"/>
    <property type="match status" value="1"/>
</dbReference>
<feature type="domain" description="HTH cro/C1-type" evidence="2">
    <location>
        <begin position="55"/>
        <end position="84"/>
    </location>
</feature>
<organism evidence="3 4">
    <name type="scientific">Streptomyces thermospinosisporus</name>
    <dbReference type="NCBI Taxonomy" id="161482"/>
    <lineage>
        <taxon>Bacteria</taxon>
        <taxon>Bacillati</taxon>
        <taxon>Actinomycetota</taxon>
        <taxon>Actinomycetes</taxon>
        <taxon>Kitasatosporales</taxon>
        <taxon>Streptomycetaceae</taxon>
        <taxon>Streptomyces</taxon>
    </lineage>
</organism>
<dbReference type="CDD" id="cd00093">
    <property type="entry name" value="HTH_XRE"/>
    <property type="match status" value="1"/>
</dbReference>
<dbReference type="PROSITE" id="PS50943">
    <property type="entry name" value="HTH_CROC1"/>
    <property type="match status" value="1"/>
</dbReference>
<dbReference type="EMBL" id="BAAAIZ010000090">
    <property type="protein sequence ID" value="GAA1431942.1"/>
    <property type="molecule type" value="Genomic_DNA"/>
</dbReference>
<name>A0ABP4JY83_9ACTN</name>
<reference evidence="4" key="1">
    <citation type="journal article" date="2019" name="Int. J. Syst. Evol. Microbiol.">
        <title>The Global Catalogue of Microorganisms (GCM) 10K type strain sequencing project: providing services to taxonomists for standard genome sequencing and annotation.</title>
        <authorList>
            <consortium name="The Broad Institute Genomics Platform"/>
            <consortium name="The Broad Institute Genome Sequencing Center for Infectious Disease"/>
            <person name="Wu L."/>
            <person name="Ma J."/>
        </authorList>
    </citation>
    <scope>NUCLEOTIDE SEQUENCE [LARGE SCALE GENOMIC DNA]</scope>
    <source>
        <strain evidence="4">JCM 11756</strain>
    </source>
</reference>